<reference evidence="2 3" key="1">
    <citation type="journal article" date="2001" name="Nucleic Acids Res.">
        <title>The complete genome sequence of the murine respiratory pathogen Mycoplasma pulmonis.</title>
        <authorList>
            <person name="Chambaud I."/>
            <person name="Heilig R."/>
            <person name="Ferris S."/>
            <person name="Barbe V."/>
            <person name="Samson D."/>
            <person name="Galisson F."/>
            <person name="Moszer I."/>
            <person name="Dybvig K."/>
            <person name="Wroblewski H."/>
            <person name="Viari A."/>
            <person name="Rocha E.P.C."/>
            <person name="Blanchard A."/>
        </authorList>
    </citation>
    <scope>NUCLEOTIDE SEQUENCE [LARGE SCALE GENOMIC DNA]</scope>
    <source>
        <strain evidence="2 3">UAB CTIP</strain>
    </source>
</reference>
<dbReference type="EMBL" id="AL445565">
    <property type="protein sequence ID" value="CAC13928.1"/>
    <property type="molecule type" value="Genomic_DNA"/>
</dbReference>
<dbReference type="eggNOG" id="ENOG502Z8MZ">
    <property type="taxonomic scope" value="Bacteria"/>
</dbReference>
<protein>
    <submittedName>
        <fullName evidence="2">Uncharacterized protein</fullName>
    </submittedName>
</protein>
<dbReference type="KEGG" id="mpu:MYPU_7550"/>
<organism evidence="3">
    <name type="scientific">Mycoplasmopsis pulmonis (strain UAB CTIP)</name>
    <name type="common">Mycoplasma pulmonis</name>
    <dbReference type="NCBI Taxonomy" id="272635"/>
    <lineage>
        <taxon>Bacteria</taxon>
        <taxon>Bacillati</taxon>
        <taxon>Mycoplasmatota</taxon>
        <taxon>Mycoplasmoidales</taxon>
        <taxon>Metamycoplasmataceae</taxon>
        <taxon>Mycoplasmopsis</taxon>
    </lineage>
</organism>
<keyword evidence="1" id="KW-1133">Transmembrane helix</keyword>
<dbReference type="RefSeq" id="WP_010925556.1">
    <property type="nucleotide sequence ID" value="NC_002771.1"/>
</dbReference>
<feature type="transmembrane region" description="Helical" evidence="1">
    <location>
        <begin position="20"/>
        <end position="42"/>
    </location>
</feature>
<keyword evidence="1" id="KW-0472">Membrane</keyword>
<name>Q98PG7_MYCPU</name>
<dbReference type="Proteomes" id="UP000000528">
    <property type="component" value="Chromosome"/>
</dbReference>
<dbReference type="HOGENOM" id="CLU_1110477_0_0_14"/>
<evidence type="ECO:0000313" key="3">
    <source>
        <dbReference type="Proteomes" id="UP000000528"/>
    </source>
</evidence>
<sequence length="250" mass="28891">MKNTSTKLRCSKCFLNSHFFCPSLISVSIILISLGIIIFVNFKINQLKSQILNFQKAVEKKENELIKKMAPLSKLLEPKMANQLFSKTFEIVHFDDYFSNKKMSLLVNKYNFQSQNYDNNTSIQKVYSGEILGNPFFIVQELNHELGTKVYKGTKTIRYRTKDNTTHTQTLVATLKKPCPFYKSDKTLIFASEAAPNLSFSRYASNMHLKNQWQVEKIIKSSTKNLSKLEKENSGFTSLATMILRFYLML</sequence>
<proteinExistence type="predicted"/>
<dbReference type="AlphaFoldDB" id="Q98PG7"/>
<accession>Q98PG7</accession>
<dbReference type="PIR" id="C90606">
    <property type="entry name" value="C90606"/>
</dbReference>
<evidence type="ECO:0000313" key="2">
    <source>
        <dbReference type="EMBL" id="CAC13928.1"/>
    </source>
</evidence>
<keyword evidence="1" id="KW-0812">Transmembrane</keyword>
<dbReference type="STRING" id="272635.gene:17577366"/>
<gene>
    <name evidence="2" type="ordered locus">MYPU_7550</name>
</gene>
<dbReference type="BioCyc" id="MPUL272635:G1GT6-766-MONOMER"/>
<keyword evidence="3" id="KW-1185">Reference proteome</keyword>
<evidence type="ECO:0000256" key="1">
    <source>
        <dbReference type="SAM" id="Phobius"/>
    </source>
</evidence>